<organism evidence="15 16">
    <name type="scientific">Roseibaca calidilacus</name>
    <dbReference type="NCBI Taxonomy" id="1666912"/>
    <lineage>
        <taxon>Bacteria</taxon>
        <taxon>Pseudomonadati</taxon>
        <taxon>Pseudomonadota</taxon>
        <taxon>Alphaproteobacteria</taxon>
        <taxon>Rhodobacterales</taxon>
        <taxon>Paracoccaceae</taxon>
        <taxon>Roseinatronobacter</taxon>
    </lineage>
</organism>
<dbReference type="EMBL" id="LJSG01000003">
    <property type="protein sequence ID" value="KPP95093.1"/>
    <property type="molecule type" value="Genomic_DNA"/>
</dbReference>
<reference evidence="14 17" key="2">
    <citation type="submission" date="2016-01" db="EMBL/GenBank/DDBJ databases">
        <authorList>
            <person name="Varghese N."/>
        </authorList>
    </citation>
    <scope>NUCLEOTIDE SEQUENCE [LARGE SCALE GENOMIC DNA]</scope>
    <source>
        <strain evidence="14 17">HL-91</strain>
    </source>
</reference>
<dbReference type="InterPro" id="IPR011130">
    <property type="entry name" value="SecA_preprotein_X-link_dom"/>
</dbReference>
<evidence type="ECO:0000313" key="15">
    <source>
        <dbReference type="EMBL" id="KPP95093.1"/>
    </source>
</evidence>
<dbReference type="Proteomes" id="UP000050413">
    <property type="component" value="Unassembled WGS sequence"/>
</dbReference>
<dbReference type="GO" id="GO:0031522">
    <property type="term" value="C:cell envelope Sec protein transport complex"/>
    <property type="evidence" value="ECO:0007669"/>
    <property type="project" value="TreeGrafter"/>
</dbReference>
<evidence type="ECO:0000259" key="12">
    <source>
        <dbReference type="PROSITE" id="PS51194"/>
    </source>
</evidence>
<dbReference type="Proteomes" id="UP000182045">
    <property type="component" value="Unassembled WGS sequence"/>
</dbReference>
<dbReference type="PROSITE" id="PS51196">
    <property type="entry name" value="SECA_MOTOR_DEAD"/>
    <property type="match status" value="1"/>
</dbReference>
<accession>A0A0P7YW97</accession>
<dbReference type="AlphaFoldDB" id="A0A0P7YW97"/>
<evidence type="ECO:0000256" key="5">
    <source>
        <dbReference type="ARBA" id="ARBA00022741"/>
    </source>
</evidence>
<feature type="domain" description="Helicase ATP-binding" evidence="11">
    <location>
        <begin position="116"/>
        <end position="293"/>
    </location>
</feature>
<dbReference type="Pfam" id="PF07517">
    <property type="entry name" value="SecA_DEAD"/>
    <property type="match status" value="1"/>
</dbReference>
<proteinExistence type="predicted"/>
<dbReference type="Gene3D" id="3.90.1440.10">
    <property type="entry name" value="SecA, preprotein cross-linking domain"/>
    <property type="match status" value="1"/>
</dbReference>
<gene>
    <name evidence="14" type="ORF">Ga0058931_0013</name>
    <name evidence="15" type="ORF">HLUCCA05_14025</name>
</gene>
<keyword evidence="3" id="KW-0963">Cytoplasm</keyword>
<keyword evidence="5" id="KW-0547">Nucleotide-binding</keyword>
<evidence type="ECO:0000256" key="6">
    <source>
        <dbReference type="ARBA" id="ARBA00022840"/>
    </source>
</evidence>
<dbReference type="GO" id="GO:0005524">
    <property type="term" value="F:ATP binding"/>
    <property type="evidence" value="ECO:0007669"/>
    <property type="project" value="UniProtKB-KW"/>
</dbReference>
<dbReference type="Pfam" id="PF01043">
    <property type="entry name" value="SecA_PP_bind"/>
    <property type="match status" value="1"/>
</dbReference>
<evidence type="ECO:0000256" key="1">
    <source>
        <dbReference type="ARBA" id="ARBA00022448"/>
    </source>
</evidence>
<dbReference type="InterPro" id="IPR000185">
    <property type="entry name" value="SecA"/>
</dbReference>
<dbReference type="RefSeq" id="WP_072244167.1">
    <property type="nucleotide sequence ID" value="NZ_FBYC01000001.1"/>
</dbReference>
<dbReference type="PRINTS" id="PR00906">
    <property type="entry name" value="SECA"/>
</dbReference>
<keyword evidence="10" id="KW-0472">Membrane</keyword>
<keyword evidence="17" id="KW-1185">Reference proteome</keyword>
<keyword evidence="7" id="KW-0653">Protein transport</keyword>
<evidence type="ECO:0000259" key="13">
    <source>
        <dbReference type="PROSITE" id="PS51196"/>
    </source>
</evidence>
<dbReference type="GO" id="GO:0005886">
    <property type="term" value="C:plasma membrane"/>
    <property type="evidence" value="ECO:0007669"/>
    <property type="project" value="TreeGrafter"/>
</dbReference>
<dbReference type="PANTHER" id="PTHR30612">
    <property type="entry name" value="SECA INNER MEMBRANE COMPONENT OF SEC PROTEIN SECRETION SYSTEM"/>
    <property type="match status" value="1"/>
</dbReference>
<dbReference type="GO" id="GO:0006605">
    <property type="term" value="P:protein targeting"/>
    <property type="evidence" value="ECO:0007669"/>
    <property type="project" value="InterPro"/>
</dbReference>
<evidence type="ECO:0000313" key="16">
    <source>
        <dbReference type="Proteomes" id="UP000050413"/>
    </source>
</evidence>
<dbReference type="GO" id="GO:0006886">
    <property type="term" value="P:intracellular protein transport"/>
    <property type="evidence" value="ECO:0007669"/>
    <property type="project" value="InterPro"/>
</dbReference>
<keyword evidence="8" id="KW-1278">Translocase</keyword>
<keyword evidence="4" id="KW-0997">Cell inner membrane</keyword>
<dbReference type="SUPFAM" id="SSF81767">
    <property type="entry name" value="Pre-protein crosslinking domain of SecA"/>
    <property type="match status" value="1"/>
</dbReference>
<feature type="domain" description="SecA family profile" evidence="13">
    <location>
        <begin position="30"/>
        <end position="620"/>
    </location>
</feature>
<dbReference type="Gene3D" id="3.40.50.300">
    <property type="entry name" value="P-loop containing nucleotide triphosphate hydrolases"/>
    <property type="match status" value="2"/>
</dbReference>
<evidence type="ECO:0000313" key="17">
    <source>
        <dbReference type="Proteomes" id="UP000182045"/>
    </source>
</evidence>
<dbReference type="InterPro" id="IPR001650">
    <property type="entry name" value="Helicase_C-like"/>
</dbReference>
<evidence type="ECO:0000256" key="10">
    <source>
        <dbReference type="ARBA" id="ARBA00023136"/>
    </source>
</evidence>
<dbReference type="SMART" id="SM00958">
    <property type="entry name" value="SecA_PP_bind"/>
    <property type="match status" value="1"/>
</dbReference>
<name>A0A0P7YW97_9RHOB</name>
<dbReference type="Pfam" id="PF21090">
    <property type="entry name" value="P-loop_SecA"/>
    <property type="match status" value="2"/>
</dbReference>
<keyword evidence="6" id="KW-0067">ATP-binding</keyword>
<evidence type="ECO:0000256" key="4">
    <source>
        <dbReference type="ARBA" id="ARBA00022519"/>
    </source>
</evidence>
<dbReference type="EMBL" id="FBYC01000001">
    <property type="protein sequence ID" value="CUX79335.1"/>
    <property type="molecule type" value="Genomic_DNA"/>
</dbReference>
<dbReference type="InterPro" id="IPR014018">
    <property type="entry name" value="SecA_motor_DEAD"/>
</dbReference>
<evidence type="ECO:0000256" key="2">
    <source>
        <dbReference type="ARBA" id="ARBA00022475"/>
    </source>
</evidence>
<evidence type="ECO:0000313" key="14">
    <source>
        <dbReference type="EMBL" id="CUX79335.1"/>
    </source>
</evidence>
<dbReference type="CDD" id="cd17928">
    <property type="entry name" value="DEXDc_SecA"/>
    <property type="match status" value="1"/>
</dbReference>
<evidence type="ECO:0000256" key="7">
    <source>
        <dbReference type="ARBA" id="ARBA00022927"/>
    </source>
</evidence>
<dbReference type="PROSITE" id="PS51192">
    <property type="entry name" value="HELICASE_ATP_BIND_1"/>
    <property type="match status" value="1"/>
</dbReference>
<dbReference type="GO" id="GO:0017038">
    <property type="term" value="P:protein import"/>
    <property type="evidence" value="ECO:0007669"/>
    <property type="project" value="InterPro"/>
</dbReference>
<dbReference type="GO" id="GO:0005829">
    <property type="term" value="C:cytosol"/>
    <property type="evidence" value="ECO:0007669"/>
    <property type="project" value="TreeGrafter"/>
</dbReference>
<dbReference type="PROSITE" id="PS51194">
    <property type="entry name" value="HELICASE_CTER"/>
    <property type="match status" value="1"/>
</dbReference>
<dbReference type="PATRIC" id="fig|1666912.4.peg.660"/>
<dbReference type="InterPro" id="IPR014001">
    <property type="entry name" value="Helicase_ATP-bd"/>
</dbReference>
<evidence type="ECO:0000256" key="8">
    <source>
        <dbReference type="ARBA" id="ARBA00022967"/>
    </source>
</evidence>
<dbReference type="SUPFAM" id="SSF52540">
    <property type="entry name" value="P-loop containing nucleoside triphosphate hydrolases"/>
    <property type="match status" value="2"/>
</dbReference>
<evidence type="ECO:0000256" key="3">
    <source>
        <dbReference type="ARBA" id="ARBA00022490"/>
    </source>
</evidence>
<dbReference type="InterPro" id="IPR027417">
    <property type="entry name" value="P-loop_NTPase"/>
</dbReference>
<evidence type="ECO:0000256" key="9">
    <source>
        <dbReference type="ARBA" id="ARBA00023010"/>
    </source>
</evidence>
<evidence type="ECO:0000259" key="11">
    <source>
        <dbReference type="PROSITE" id="PS51192"/>
    </source>
</evidence>
<dbReference type="InterPro" id="IPR036670">
    <property type="entry name" value="SecA_X-link_sf"/>
</dbReference>
<dbReference type="InterPro" id="IPR044722">
    <property type="entry name" value="SecA_SF2_C"/>
</dbReference>
<comment type="caution">
    <text evidence="15">The sequence shown here is derived from an EMBL/GenBank/DDBJ whole genome shotgun (WGS) entry which is preliminary data.</text>
</comment>
<keyword evidence="1" id="KW-0813">Transport</keyword>
<keyword evidence="2" id="KW-1003">Cell membrane</keyword>
<keyword evidence="9" id="KW-0811">Translocation</keyword>
<dbReference type="InterPro" id="IPR011115">
    <property type="entry name" value="SecA_DEAD"/>
</dbReference>
<dbReference type="SMART" id="SM00957">
    <property type="entry name" value="SecA_DEAD"/>
    <property type="match status" value="1"/>
</dbReference>
<reference evidence="15 16" key="1">
    <citation type="submission" date="2015-09" db="EMBL/GenBank/DDBJ databases">
        <title>Identification and resolution of microdiversity through metagenomic sequencing of parallel consortia.</title>
        <authorList>
            <person name="Nelson W.C."/>
            <person name="Romine M.F."/>
            <person name="Lindemann S.R."/>
        </authorList>
    </citation>
    <scope>NUCLEOTIDE SEQUENCE [LARGE SCALE GENOMIC DNA]</scope>
    <source>
        <strain evidence="15">HL-91</strain>
    </source>
</reference>
<protein>
    <submittedName>
        <fullName evidence="14">Preprotein translocase subunit SecA</fullName>
    </submittedName>
    <submittedName>
        <fullName evidence="15">SecA DEAD-like domain protein</fullName>
    </submittedName>
</protein>
<sequence>MALAPDIPAPRGDLGLFPPEREIPVDEKLSWDIIIRLRKWALRSHLSRRRLVACVRAARGSLRDLSPDALRAEAQARGVRLGQGPLTARGLADVMATVDEALYRARGFTFHDNQLQAGLVMASGHFAEMATGEGKTLTATLPIAVHALVGCGVHVVTVNDYLAQRDAEEVTPILGQLGLSVGCVLHDMDLEQKRAAYACNVTYCANKELVFDYLKERARWDRPSPLAYRLQLSGLGEEFRGTPPLVQALDFVLIDEADSVLIDEANIPLILTEPVDDTLSEAFVAQAIDLVARAPDDVWESADALGYRGLRPEALSRLIDGLADPSPEWQSLAIAEEMISKARLAQDKFIRDVHYIIAEDKIVLVDAQTGRPTPDRTLPWGVQQVIEYREGLEISSNRAVIAKQSFQNYFCRYHKLAGMSGTLREVRQELTKTYATPVARIPSNRPVIRKRLLRRLFTSTEDKIDWAIARAEEMASLGRPVLIGVSSVLLSEQASAALSAIGRDHDVLNARRPEQEADIVASAGRAGRVTVVTNMAGRGTDIKLPPEVKAAGGLHVIILDALESSRLERQLFGRSGRQGDPGSYDVAHALDEVELQRILGAGTRRLIAALLRLSERLTVPLHFHYVEWSRRRLERHRRRRRWKLLKSEEKRNDLLVFTRAG</sequence>
<dbReference type="GO" id="GO:0043952">
    <property type="term" value="P:protein transport by the Sec complex"/>
    <property type="evidence" value="ECO:0007669"/>
    <property type="project" value="TreeGrafter"/>
</dbReference>
<dbReference type="STRING" id="1666912.Ga0058931_0013"/>
<dbReference type="PANTHER" id="PTHR30612:SF0">
    <property type="entry name" value="CHLOROPLAST PROTEIN-TRANSPORTING ATPASE"/>
    <property type="match status" value="1"/>
</dbReference>
<feature type="domain" description="Helicase C-terminal" evidence="12">
    <location>
        <begin position="463"/>
        <end position="614"/>
    </location>
</feature>